<dbReference type="GO" id="GO:0005737">
    <property type="term" value="C:cytoplasm"/>
    <property type="evidence" value="ECO:0007669"/>
    <property type="project" value="TreeGrafter"/>
</dbReference>
<feature type="binding site" evidence="12">
    <location>
        <position position="30"/>
    </location>
    <ligand>
        <name>Ca(2+)</name>
        <dbReference type="ChEBI" id="CHEBI:29108"/>
        <label>1</label>
    </ligand>
</feature>
<feature type="disulfide bond" evidence="13">
    <location>
        <begin position="296"/>
        <end position="310"/>
    </location>
</feature>
<feature type="domain" description="Albumin" evidence="15">
    <location>
        <begin position="218"/>
        <end position="410"/>
    </location>
</feature>
<feature type="binding site" evidence="12">
    <location>
        <position position="286"/>
    </location>
    <ligand>
        <name>Ca(2+)</name>
        <dbReference type="ChEBI" id="CHEBI:29108"/>
        <label>1</label>
    </ligand>
</feature>
<feature type="disulfide bond" evidence="13">
    <location>
        <begin position="391"/>
        <end position="400"/>
    </location>
</feature>
<feature type="disulfide bond" evidence="13">
    <location>
        <begin position="423"/>
        <end position="469"/>
    </location>
</feature>
<evidence type="ECO:0000256" key="5">
    <source>
        <dbReference type="ARBA" id="ARBA00022737"/>
    </source>
</evidence>
<evidence type="ECO:0000259" key="15">
    <source>
        <dbReference type="PROSITE" id="PS51438"/>
    </source>
</evidence>
<feature type="disulfide bond" evidence="13">
    <location>
        <begin position="589"/>
        <end position="598"/>
    </location>
</feature>
<feature type="disulfide bond" evidence="13">
    <location>
        <begin position="347"/>
        <end position="392"/>
    </location>
</feature>
<dbReference type="PROSITE" id="PS00212">
    <property type="entry name" value="ALBUMIN_1"/>
    <property type="match status" value="1"/>
</dbReference>
<feature type="binding site" evidence="12">
    <location>
        <position position="283"/>
    </location>
    <ligand>
        <name>Ca(2+)</name>
        <dbReference type="ChEBI" id="CHEBI:29108"/>
        <label>2</label>
    </ligand>
</feature>
<keyword evidence="2" id="KW-0964">Secreted</keyword>
<feature type="disulfide bond" evidence="13">
    <location>
        <begin position="231"/>
        <end position="277"/>
    </location>
</feature>
<dbReference type="GO" id="GO:0072562">
    <property type="term" value="C:blood microparticle"/>
    <property type="evidence" value="ECO:0007669"/>
    <property type="project" value="TreeGrafter"/>
</dbReference>
<dbReference type="InterPro" id="IPR020858">
    <property type="entry name" value="Serum_albumin-like"/>
</dbReference>
<feature type="disulfide bond" evidence="13">
    <location>
        <begin position="507"/>
        <end position="518"/>
    </location>
</feature>
<reference evidence="16 17" key="1">
    <citation type="submission" date="2019-09" db="EMBL/GenBank/DDBJ databases">
        <title>Bird 10,000 Genomes (B10K) Project - Family phase.</title>
        <authorList>
            <person name="Zhang G."/>
        </authorList>
    </citation>
    <scope>NUCLEOTIDE SEQUENCE [LARGE SCALE GENOMIC DNA]</scope>
    <source>
        <strain evidence="16">B10K-DU-001-19</strain>
        <tissue evidence="16">Muscle</tissue>
    </source>
</reference>
<feature type="signal peptide" evidence="14">
    <location>
        <begin position="1"/>
        <end position="18"/>
    </location>
</feature>
<evidence type="ECO:0000256" key="6">
    <source>
        <dbReference type="ARBA" id="ARBA00022833"/>
    </source>
</evidence>
<dbReference type="GO" id="GO:0046872">
    <property type="term" value="F:metal ion binding"/>
    <property type="evidence" value="ECO:0007669"/>
    <property type="project" value="UniProtKB-KW"/>
</dbReference>
<feature type="disulfide bond" evidence="13">
    <location>
        <begin position="117"/>
        <end position="128"/>
    </location>
</feature>
<dbReference type="PRINTS" id="PR00802">
    <property type="entry name" value="SERUMALBUMIN"/>
</dbReference>
<feature type="domain" description="Albumin" evidence="15">
    <location>
        <begin position="411"/>
        <end position="602"/>
    </location>
</feature>
<evidence type="ECO:0000256" key="9">
    <source>
        <dbReference type="ARBA" id="ARBA00023121"/>
    </source>
</evidence>
<dbReference type="PROSITE" id="PS51438">
    <property type="entry name" value="ALBUMIN_2"/>
    <property type="match status" value="3"/>
</dbReference>
<evidence type="ECO:0000256" key="2">
    <source>
        <dbReference type="ARBA" id="ARBA00022525"/>
    </source>
</evidence>
<dbReference type="InterPro" id="IPR021177">
    <property type="entry name" value="Serum_albumin/AFP/Afamin"/>
</dbReference>
<dbReference type="Pfam" id="PF00273">
    <property type="entry name" value="Serum_albumin"/>
    <property type="match status" value="3"/>
</dbReference>
<feature type="non-terminal residue" evidence="16">
    <location>
        <position position="1"/>
    </location>
</feature>
<gene>
    <name evidence="16" type="primary">Alb</name>
    <name evidence="16" type="ORF">LOXLEU_R11680</name>
</gene>
<dbReference type="AlphaFoldDB" id="A0A7K9G5U8"/>
<dbReference type="FunFam" id="1.10.246.10:FF:000002">
    <property type="entry name" value="Serum albumin"/>
    <property type="match status" value="2"/>
</dbReference>
<name>A0A7K9G5U8_LOXLE</name>
<accession>A0A7K9G5U8</accession>
<dbReference type="PANTHER" id="PTHR11385">
    <property type="entry name" value="SERUM ALBUMIN-RELATED"/>
    <property type="match status" value="1"/>
</dbReference>
<dbReference type="Proteomes" id="UP000573793">
    <property type="component" value="Unassembled WGS sequence"/>
</dbReference>
<feature type="disulfide bond" evidence="13">
    <location>
        <begin position="545"/>
        <end position="590"/>
    </location>
</feature>
<dbReference type="FunFam" id="1.10.246.10:FF:000001">
    <property type="entry name" value="Serum albumin"/>
    <property type="match status" value="2"/>
</dbReference>
<sequence>MKWLTLISLVFLLSSARSRNLQRTARDADHKSPIAHRFNDLKEETFKAVAMITFAQYLQRCSYEGLSKLVKDVVDLAHKCVANEDAPECSKPLPTIFLDEICQVDKLRDSYGSMADCCGKADPERNQCFLSFKVQHPDFIQPYQRPAADVICNEYKDHRVQLLGNFVYTVARRNPFLHAPAILGLAAEYENALKSCCSESDVGACLDAKVQQLSVIKEKAKKIDVKQQHGCRILDKYGERTFQASKLVRMSQKYPKAPFAELVKMVHDVKDVYRECCEGDMVECVDDWSELVASLCSKQDAFSSKLKPCCELPAVERTKCIMEAEFDDKPDNLPSLVEKYIQDKEVCKTYEANHDAFLSEFVYEYARRHPEYSTQLVMRIAKGYESLLDKCCKTDNPAECYGNAVEEVNKHVKETEDVVKTNCELFNTHGEADFLKGLLVRYTQKMPQVSTETLLEIGKKMTGVGKKCCSLPEDKRMSCSEHYLSIIIEDMCKRQESTPINEQVSQCCNELYSYRRPCFTAMGVDTKYVPPAFDPMMFNFDEKLCTAPPAEREAGQLKMLVNLVKRKPQMTEEQIKTIGQSFTAMVDKCCKQADIEGCLGEE</sequence>
<feature type="non-terminal residue" evidence="16">
    <location>
        <position position="602"/>
    </location>
</feature>
<dbReference type="InterPro" id="IPR000264">
    <property type="entry name" value="ALB/AFP/VDB"/>
</dbReference>
<feature type="disulfide bond" evidence="13">
    <location>
        <begin position="196"/>
        <end position="205"/>
    </location>
</feature>
<keyword evidence="17" id="KW-1185">Reference proteome</keyword>
<evidence type="ECO:0000256" key="7">
    <source>
        <dbReference type="ARBA" id="ARBA00022837"/>
    </source>
</evidence>
<feature type="binding site" evidence="12">
    <location>
        <position position="40"/>
    </location>
    <ligand>
        <name>Ca(2+)</name>
        <dbReference type="ChEBI" id="CHEBI:29108"/>
        <label>1</label>
    </ligand>
</feature>
<dbReference type="GO" id="GO:0008289">
    <property type="term" value="F:lipid binding"/>
    <property type="evidence" value="ECO:0007669"/>
    <property type="project" value="UniProtKB-KW"/>
</dbReference>
<evidence type="ECO:0000256" key="1">
    <source>
        <dbReference type="ARBA" id="ARBA00004613"/>
    </source>
</evidence>
<protein>
    <recommendedName>
        <fullName evidence="11">Albumin</fullName>
    </recommendedName>
</protein>
<keyword evidence="8 12" id="KW-0186">Copper</keyword>
<feature type="chain" id="PRO_5029622308" description="Albumin" evidence="14">
    <location>
        <begin position="19"/>
        <end position="602"/>
    </location>
</feature>
<dbReference type="SMART" id="SM00103">
    <property type="entry name" value="ALBUMIN"/>
    <property type="match status" value="3"/>
</dbReference>
<evidence type="ECO:0000256" key="13">
    <source>
        <dbReference type="PIRSR" id="PIRSR002520-2"/>
    </source>
</evidence>
<dbReference type="CDD" id="cd00015">
    <property type="entry name" value="ALBUMIN"/>
    <property type="match status" value="3"/>
</dbReference>
<evidence type="ECO:0000256" key="10">
    <source>
        <dbReference type="ARBA" id="ARBA00023157"/>
    </source>
</evidence>
<feature type="domain" description="Albumin" evidence="15">
    <location>
        <begin position="22"/>
        <end position="214"/>
    </location>
</feature>
<dbReference type="SUPFAM" id="SSF48552">
    <property type="entry name" value="Serum albumin-like"/>
    <property type="match status" value="3"/>
</dbReference>
<feature type="binding site" evidence="12">
    <location>
        <position position="280"/>
    </location>
    <ligand>
        <name>Ca(2+)</name>
        <dbReference type="ChEBI" id="CHEBI:29108"/>
        <label>1</label>
    </ligand>
</feature>
<evidence type="ECO:0000313" key="16">
    <source>
        <dbReference type="EMBL" id="NXG96303.1"/>
    </source>
</evidence>
<evidence type="ECO:0000256" key="14">
    <source>
        <dbReference type="SAM" id="SignalP"/>
    </source>
</evidence>
<evidence type="ECO:0000256" key="8">
    <source>
        <dbReference type="ARBA" id="ARBA00023008"/>
    </source>
</evidence>
<feature type="binding site" evidence="12">
    <location>
        <position position="280"/>
    </location>
    <ligand>
        <name>Zn(2+)</name>
        <dbReference type="ChEBI" id="CHEBI:29105"/>
    </ligand>
</feature>
<dbReference type="Gene3D" id="1.10.246.10">
    <property type="match status" value="6"/>
</dbReference>
<keyword evidence="4 14" id="KW-0732">Signal</keyword>
<feature type="disulfide bond" evidence="13">
    <location>
        <begin position="102"/>
        <end position="118"/>
    </location>
</feature>
<feature type="disulfide bond" evidence="13">
    <location>
        <begin position="309"/>
        <end position="320"/>
    </location>
</feature>
<feature type="binding site" evidence="12">
    <location>
        <position position="275"/>
    </location>
    <ligand>
        <name>Ca(2+)</name>
        <dbReference type="ChEBI" id="CHEBI:29108"/>
        <label>1</label>
    </ligand>
</feature>
<feature type="disulfide bond" evidence="13">
    <location>
        <begin position="468"/>
        <end position="479"/>
    </location>
</feature>
<keyword evidence="10 13" id="KW-1015">Disulfide bond</keyword>
<feature type="disulfide bond" evidence="13">
    <location>
        <begin position="80"/>
        <end position="89"/>
    </location>
</feature>
<dbReference type="InterPro" id="IPR020857">
    <property type="entry name" value="Serum_albumin_CS"/>
</dbReference>
<feature type="disulfide bond" evidence="13">
    <location>
        <begin position="492"/>
        <end position="508"/>
    </location>
</feature>
<organism evidence="16 17">
    <name type="scientific">Loxia leucoptera</name>
    <name type="common">White-winged crossbill</name>
    <dbReference type="NCBI Taxonomy" id="96539"/>
    <lineage>
        <taxon>Eukaryota</taxon>
        <taxon>Metazoa</taxon>
        <taxon>Chordata</taxon>
        <taxon>Craniata</taxon>
        <taxon>Vertebrata</taxon>
        <taxon>Euteleostomi</taxon>
        <taxon>Archelosauria</taxon>
        <taxon>Archosauria</taxon>
        <taxon>Dinosauria</taxon>
        <taxon>Saurischia</taxon>
        <taxon>Theropoda</taxon>
        <taxon>Coelurosauria</taxon>
        <taxon>Aves</taxon>
        <taxon>Neognathae</taxon>
        <taxon>Neoaves</taxon>
        <taxon>Telluraves</taxon>
        <taxon>Australaves</taxon>
        <taxon>Passeriformes</taxon>
        <taxon>Passeroidea</taxon>
        <taxon>Fringillidae</taxon>
        <taxon>Carduelinae</taxon>
        <taxon>Loxia</taxon>
    </lineage>
</organism>
<evidence type="ECO:0000313" key="17">
    <source>
        <dbReference type="Proteomes" id="UP000573793"/>
    </source>
</evidence>
<feature type="disulfide bond" evidence="13">
    <location>
        <begin position="276"/>
        <end position="284"/>
    </location>
</feature>
<dbReference type="FunFam" id="1.10.246.10:FF:000003">
    <property type="entry name" value="Serum albumin"/>
    <property type="match status" value="1"/>
</dbReference>
<evidence type="ECO:0000256" key="4">
    <source>
        <dbReference type="ARBA" id="ARBA00022729"/>
    </source>
</evidence>
<comment type="subcellular location">
    <subcellularLocation>
        <location evidence="1">Secreted</location>
    </subcellularLocation>
</comment>
<evidence type="ECO:0000256" key="3">
    <source>
        <dbReference type="ARBA" id="ARBA00022723"/>
    </source>
</evidence>
<keyword evidence="6 12" id="KW-0862">Zinc</keyword>
<evidence type="ECO:0000256" key="12">
    <source>
        <dbReference type="PIRSR" id="PIRSR002520-1"/>
    </source>
</evidence>
<evidence type="ECO:0000256" key="11">
    <source>
        <dbReference type="ARBA" id="ARBA00039343"/>
    </source>
</evidence>
<dbReference type="EMBL" id="VWZM01001455">
    <property type="protein sequence ID" value="NXG96303.1"/>
    <property type="molecule type" value="Genomic_DNA"/>
</dbReference>
<keyword evidence="5" id="KW-0677">Repeat</keyword>
<comment type="caution">
    <text evidence="16">The sequence shown here is derived from an EMBL/GenBank/DDBJ whole genome shotgun (WGS) entry which is preliminary data.</text>
</comment>
<dbReference type="PIRSF" id="PIRSF002520">
    <property type="entry name" value="Serum_albumin_subgroup"/>
    <property type="match status" value="1"/>
</dbReference>
<keyword evidence="9" id="KW-0446">Lipid-binding</keyword>
<keyword evidence="3 12" id="KW-0479">Metal-binding</keyword>
<keyword evidence="7 12" id="KW-0106">Calcium</keyword>
<dbReference type="PANTHER" id="PTHR11385:SF14">
    <property type="entry name" value="AFAMIN"/>
    <property type="match status" value="1"/>
</dbReference>
<proteinExistence type="predicted"/>
<dbReference type="InterPro" id="IPR014760">
    <property type="entry name" value="Serum_albumin_N"/>
</dbReference>
<feature type="disulfide bond" evidence="13">
    <location>
        <begin position="152"/>
        <end position="197"/>
    </location>
</feature>